<reference evidence="1 2" key="1">
    <citation type="submission" date="2020-08" db="EMBL/GenBank/DDBJ databases">
        <title>Genome public.</title>
        <authorList>
            <person name="Liu C."/>
            <person name="Sun Q."/>
        </authorList>
    </citation>
    <scope>NUCLEOTIDE SEQUENCE [LARGE SCALE GENOMIC DNA]</scope>
    <source>
        <strain evidence="1 2">NSJ-27</strain>
    </source>
</reference>
<evidence type="ECO:0008006" key="3">
    <source>
        <dbReference type="Google" id="ProtNLM"/>
    </source>
</evidence>
<proteinExistence type="predicted"/>
<dbReference type="EMBL" id="JACOQK010000001">
    <property type="protein sequence ID" value="MBC5786685.1"/>
    <property type="molecule type" value="Genomic_DNA"/>
</dbReference>
<name>A0ABR7INH0_9CLOT</name>
<dbReference type="InterPro" id="IPR015424">
    <property type="entry name" value="PyrdxlP-dep_Trfase"/>
</dbReference>
<protein>
    <recommendedName>
        <fullName evidence="3">dTDP-4-amino-4,6-dideoxygalactose transaminase</fullName>
    </recommendedName>
</protein>
<gene>
    <name evidence="1" type="ORF">H8Z77_01410</name>
</gene>
<evidence type="ECO:0000313" key="2">
    <source>
        <dbReference type="Proteomes" id="UP000649151"/>
    </source>
</evidence>
<keyword evidence="2" id="KW-1185">Reference proteome</keyword>
<dbReference type="InterPro" id="IPR015422">
    <property type="entry name" value="PyrdxlP-dep_Trfase_small"/>
</dbReference>
<dbReference type="Gene3D" id="3.90.1150.10">
    <property type="entry name" value="Aspartate Aminotransferase, domain 1"/>
    <property type="match status" value="1"/>
</dbReference>
<organism evidence="1 2">
    <name type="scientific">Clostridium facile</name>
    <dbReference type="NCBI Taxonomy" id="2763035"/>
    <lineage>
        <taxon>Bacteria</taxon>
        <taxon>Bacillati</taxon>
        <taxon>Bacillota</taxon>
        <taxon>Clostridia</taxon>
        <taxon>Eubacteriales</taxon>
        <taxon>Clostridiaceae</taxon>
        <taxon>Clostridium</taxon>
    </lineage>
</organism>
<dbReference type="InterPro" id="IPR015421">
    <property type="entry name" value="PyrdxlP-dep_Trfase_major"/>
</dbReference>
<accession>A0ABR7INH0</accession>
<dbReference type="SUPFAM" id="SSF53383">
    <property type="entry name" value="PLP-dependent transferases"/>
    <property type="match status" value="1"/>
</dbReference>
<sequence>MEIGSIIEFDSVEKYENSVKPFFSLPFMDESNFRWNINLYETGRNAIEDLGIYLRVKKGISNIAIPDYVCHTVTDSLKRSGLSYVRYHIQKGLRYDISEIEKLTKDGIQCIYIVHYFGKKLPKDILKQLNNLKIQGITIIEDITLSLLSNDKDGIGFGDYVIGSLRKWFPIPDGGILLTSKEHELPIIPHASGVSKYAYYYLIAQQWKRQYVTNGYKNKENKRIFLDYYSKAMKDLFEDYTIRPITEISKRYLEQCDFIQIAKQRAKNYDILYSRLSTIPCLNLLVERNKNYVPLGMVILSDNRDKLLMYLIQNGIYCNVHWRLGEEVSGYCRELSRRAITIPCDQRYNAKEMNYIADKIEEWFNVYL</sequence>
<evidence type="ECO:0000313" key="1">
    <source>
        <dbReference type="EMBL" id="MBC5786685.1"/>
    </source>
</evidence>
<comment type="caution">
    <text evidence="1">The sequence shown here is derived from an EMBL/GenBank/DDBJ whole genome shotgun (WGS) entry which is preliminary data.</text>
</comment>
<dbReference type="Gene3D" id="3.40.640.10">
    <property type="entry name" value="Type I PLP-dependent aspartate aminotransferase-like (Major domain)"/>
    <property type="match status" value="1"/>
</dbReference>
<dbReference type="RefSeq" id="WP_186995934.1">
    <property type="nucleotide sequence ID" value="NZ_JACOQK010000001.1"/>
</dbReference>
<dbReference type="Proteomes" id="UP000649151">
    <property type="component" value="Unassembled WGS sequence"/>
</dbReference>